<keyword evidence="2" id="KW-1185">Reference proteome</keyword>
<dbReference type="EMBL" id="JACGCI010000005">
    <property type="protein sequence ID" value="KAF6763960.1"/>
    <property type="molecule type" value="Genomic_DNA"/>
</dbReference>
<accession>A0A8H6IE85</accession>
<reference evidence="1 2" key="1">
    <citation type="submission" date="2020-07" db="EMBL/GenBank/DDBJ databases">
        <title>Comparative genomics of pyrophilous fungi reveals a link between fire events and developmental genes.</title>
        <authorList>
            <consortium name="DOE Joint Genome Institute"/>
            <person name="Steindorff A.S."/>
            <person name="Carver A."/>
            <person name="Calhoun S."/>
            <person name="Stillman K."/>
            <person name="Liu H."/>
            <person name="Lipzen A."/>
            <person name="Pangilinan J."/>
            <person name="Labutti K."/>
            <person name="Bruns T.D."/>
            <person name="Grigoriev I.V."/>
        </authorList>
    </citation>
    <scope>NUCLEOTIDE SEQUENCE [LARGE SCALE GENOMIC DNA]</scope>
    <source>
        <strain evidence="1 2">CBS 144469</strain>
    </source>
</reference>
<proteinExistence type="predicted"/>
<evidence type="ECO:0000313" key="2">
    <source>
        <dbReference type="Proteomes" id="UP000521943"/>
    </source>
</evidence>
<protein>
    <submittedName>
        <fullName evidence="1">Uncharacterized protein</fullName>
    </submittedName>
</protein>
<comment type="caution">
    <text evidence="1">The sequence shown here is derived from an EMBL/GenBank/DDBJ whole genome shotgun (WGS) entry which is preliminary data.</text>
</comment>
<gene>
    <name evidence="1" type="ORF">DFP72DRAFT_488455</name>
</gene>
<organism evidence="1 2">
    <name type="scientific">Ephemerocybe angulata</name>
    <dbReference type="NCBI Taxonomy" id="980116"/>
    <lineage>
        <taxon>Eukaryota</taxon>
        <taxon>Fungi</taxon>
        <taxon>Dikarya</taxon>
        <taxon>Basidiomycota</taxon>
        <taxon>Agaricomycotina</taxon>
        <taxon>Agaricomycetes</taxon>
        <taxon>Agaricomycetidae</taxon>
        <taxon>Agaricales</taxon>
        <taxon>Agaricineae</taxon>
        <taxon>Psathyrellaceae</taxon>
        <taxon>Ephemerocybe</taxon>
    </lineage>
</organism>
<name>A0A8H6IE85_9AGAR</name>
<evidence type="ECO:0000313" key="1">
    <source>
        <dbReference type="EMBL" id="KAF6763960.1"/>
    </source>
</evidence>
<sequence>MRASSSQFTPTFSNSLLHMLLLPTTIFQETRQKACCTRGFLFSSSSFRRLSNTLQALPTFLDDTAFDGTTTTKSLEADVRLHKLRFLCSLLLGRRELIRRARKTLCSTRKRVALVFLLRWPSYQLDQYHRQPIVGAQVRLELQGHSGESSSPFDLRFEASIFSNPRNAGRMAGETCPMIPTDHRGHTAHHPTITQTS</sequence>
<dbReference type="Proteomes" id="UP000521943">
    <property type="component" value="Unassembled WGS sequence"/>
</dbReference>
<dbReference type="AlphaFoldDB" id="A0A8H6IE85"/>